<evidence type="ECO:0000256" key="1">
    <source>
        <dbReference type="SAM" id="Phobius"/>
    </source>
</evidence>
<evidence type="ECO:0000313" key="2">
    <source>
        <dbReference type="EMBL" id="JAD55112.1"/>
    </source>
</evidence>
<dbReference type="AlphaFoldDB" id="A0A0A9B763"/>
<dbReference type="EMBL" id="GBRH01242783">
    <property type="protein sequence ID" value="JAD55112.1"/>
    <property type="molecule type" value="Transcribed_RNA"/>
</dbReference>
<proteinExistence type="predicted"/>
<accession>A0A0A9B763</accession>
<sequence length="144" mass="16360">MPNIYCDKDIRMETFCTCFSAFPTEFCLVAIILPFSFIICFSPSIILSIAFTSCFPLRIISLLTKGIASISFTMDSPMFQSCFPEQPSGTHLFLHQPLSIIRNFVLLQGQVRIIRLRAFIYEKDCIQQALFSKTKHIICLSSSP</sequence>
<reference evidence="2" key="1">
    <citation type="submission" date="2014-09" db="EMBL/GenBank/DDBJ databases">
        <authorList>
            <person name="Magalhaes I.L.F."/>
            <person name="Oliveira U."/>
            <person name="Santos F.R."/>
            <person name="Vidigal T.H.D.A."/>
            <person name="Brescovit A.D."/>
            <person name="Santos A.J."/>
        </authorList>
    </citation>
    <scope>NUCLEOTIDE SEQUENCE</scope>
    <source>
        <tissue evidence="2">Shoot tissue taken approximately 20 cm above the soil surface</tissue>
    </source>
</reference>
<reference evidence="2" key="2">
    <citation type="journal article" date="2015" name="Data Brief">
        <title>Shoot transcriptome of the giant reed, Arundo donax.</title>
        <authorList>
            <person name="Barrero R.A."/>
            <person name="Guerrero F.D."/>
            <person name="Moolhuijzen P."/>
            <person name="Goolsby J.A."/>
            <person name="Tidwell J."/>
            <person name="Bellgard S.E."/>
            <person name="Bellgard M.I."/>
        </authorList>
    </citation>
    <scope>NUCLEOTIDE SEQUENCE</scope>
    <source>
        <tissue evidence="2">Shoot tissue taken approximately 20 cm above the soil surface</tissue>
    </source>
</reference>
<keyword evidence="1" id="KW-1133">Transmembrane helix</keyword>
<keyword evidence="1" id="KW-0812">Transmembrane</keyword>
<feature type="transmembrane region" description="Helical" evidence="1">
    <location>
        <begin position="29"/>
        <end position="55"/>
    </location>
</feature>
<name>A0A0A9B763_ARUDO</name>
<protein>
    <submittedName>
        <fullName evidence="2">Uncharacterized protein</fullName>
    </submittedName>
</protein>
<keyword evidence="1" id="KW-0472">Membrane</keyword>
<organism evidence="2">
    <name type="scientific">Arundo donax</name>
    <name type="common">Giant reed</name>
    <name type="synonym">Donax arundinaceus</name>
    <dbReference type="NCBI Taxonomy" id="35708"/>
    <lineage>
        <taxon>Eukaryota</taxon>
        <taxon>Viridiplantae</taxon>
        <taxon>Streptophyta</taxon>
        <taxon>Embryophyta</taxon>
        <taxon>Tracheophyta</taxon>
        <taxon>Spermatophyta</taxon>
        <taxon>Magnoliopsida</taxon>
        <taxon>Liliopsida</taxon>
        <taxon>Poales</taxon>
        <taxon>Poaceae</taxon>
        <taxon>PACMAD clade</taxon>
        <taxon>Arundinoideae</taxon>
        <taxon>Arundineae</taxon>
        <taxon>Arundo</taxon>
    </lineage>
</organism>